<protein>
    <recommendedName>
        <fullName evidence="3">HECT-type E3 ubiquitin transferase</fullName>
        <ecNumber evidence="3">2.3.2.26</ecNumber>
    </recommendedName>
</protein>
<dbReference type="GO" id="GO:0043066">
    <property type="term" value="P:negative regulation of apoptotic process"/>
    <property type="evidence" value="ECO:0007669"/>
    <property type="project" value="TreeGrafter"/>
</dbReference>
<evidence type="ECO:0000256" key="6">
    <source>
        <dbReference type="PROSITE-ProRule" id="PRU00104"/>
    </source>
</evidence>
<dbReference type="FunFam" id="3.30.2410.10:FF:000013">
    <property type="entry name" value="Apoptosis-resistant E3 ubiquitin protein ligase 1"/>
    <property type="match status" value="1"/>
</dbReference>
<evidence type="ECO:0000259" key="7">
    <source>
        <dbReference type="PROSITE" id="PS50237"/>
    </source>
</evidence>
<organism evidence="8 9">
    <name type="scientific">Caerostris extrusa</name>
    <name type="common">Bark spider</name>
    <name type="synonym">Caerostris bankana</name>
    <dbReference type="NCBI Taxonomy" id="172846"/>
    <lineage>
        <taxon>Eukaryota</taxon>
        <taxon>Metazoa</taxon>
        <taxon>Ecdysozoa</taxon>
        <taxon>Arthropoda</taxon>
        <taxon>Chelicerata</taxon>
        <taxon>Arachnida</taxon>
        <taxon>Araneae</taxon>
        <taxon>Araneomorphae</taxon>
        <taxon>Entelegynae</taxon>
        <taxon>Araneoidea</taxon>
        <taxon>Araneidae</taxon>
        <taxon>Caerostris</taxon>
    </lineage>
</organism>
<dbReference type="Pfam" id="PF00632">
    <property type="entry name" value="HECT"/>
    <property type="match status" value="1"/>
</dbReference>
<sequence>MKQGLVHPNPSHKRPAYLKLKYYEFAGKIVGKCLYESSLGSSYRQLVKAKFSRSFLAQLIGLSVHYKYFEHDDPELYVSKVKYILDNDIESMGLYFIEEVYDASGQLLEEAELIPNGSTTLVTNANKIQYLNALAQFRLATTDLKANHALSGSTYEFRKVLEWFWIAVSNFSEEEMARLLQFTTGCSQLPPGGFAELSPKFHISSSQTYGNLPTAHTCFNQLCLPDYDSYEQFEKALRLAISEGSEGFGLV</sequence>
<dbReference type="InterPro" id="IPR035983">
    <property type="entry name" value="Hect_E3_ubiquitin_ligase"/>
</dbReference>
<name>A0AAV4T748_CAEEX</name>
<dbReference type="Proteomes" id="UP001054945">
    <property type="component" value="Unassembled WGS sequence"/>
</dbReference>
<dbReference type="Gene3D" id="3.30.2160.10">
    <property type="entry name" value="Hect, E3 ligase catalytic domain"/>
    <property type="match status" value="1"/>
</dbReference>
<evidence type="ECO:0000313" key="9">
    <source>
        <dbReference type="Proteomes" id="UP001054945"/>
    </source>
</evidence>
<comment type="caution">
    <text evidence="8">The sequence shown here is derived from an EMBL/GenBank/DDBJ whole genome shotgun (WGS) entry which is preliminary data.</text>
</comment>
<reference evidence="8 9" key="1">
    <citation type="submission" date="2021-06" db="EMBL/GenBank/DDBJ databases">
        <title>Caerostris extrusa draft genome.</title>
        <authorList>
            <person name="Kono N."/>
            <person name="Arakawa K."/>
        </authorList>
    </citation>
    <scope>NUCLEOTIDE SEQUENCE [LARGE SCALE GENOMIC DNA]</scope>
</reference>
<dbReference type="GO" id="GO:0061630">
    <property type="term" value="F:ubiquitin protein ligase activity"/>
    <property type="evidence" value="ECO:0007669"/>
    <property type="project" value="UniProtKB-EC"/>
</dbReference>
<keyword evidence="9" id="KW-1185">Reference proteome</keyword>
<dbReference type="SMART" id="SM00119">
    <property type="entry name" value="HECTc"/>
    <property type="match status" value="1"/>
</dbReference>
<evidence type="ECO:0000256" key="2">
    <source>
        <dbReference type="ARBA" id="ARBA00004906"/>
    </source>
</evidence>
<dbReference type="InterPro" id="IPR050409">
    <property type="entry name" value="E3_ubiq-protein_ligase"/>
</dbReference>
<evidence type="ECO:0000256" key="4">
    <source>
        <dbReference type="ARBA" id="ARBA00022679"/>
    </source>
</evidence>
<dbReference type="GO" id="GO:0000209">
    <property type="term" value="P:protein polyubiquitination"/>
    <property type="evidence" value="ECO:0007669"/>
    <property type="project" value="TreeGrafter"/>
</dbReference>
<dbReference type="PANTHER" id="PTHR11254:SF340">
    <property type="entry name" value="APOPTOSIS-RESISTANT E3 UBIQUITIN PROTEIN LIGASE 1"/>
    <property type="match status" value="1"/>
</dbReference>
<evidence type="ECO:0000313" key="8">
    <source>
        <dbReference type="EMBL" id="GIY39738.1"/>
    </source>
</evidence>
<feature type="domain" description="HECT" evidence="7">
    <location>
        <begin position="112"/>
        <end position="251"/>
    </location>
</feature>
<keyword evidence="5 6" id="KW-0833">Ubl conjugation pathway</keyword>
<comment type="pathway">
    <text evidence="2">Protein modification; protein ubiquitination.</text>
</comment>
<dbReference type="PROSITE" id="PS50237">
    <property type="entry name" value="HECT"/>
    <property type="match status" value="1"/>
</dbReference>
<dbReference type="EMBL" id="BPLR01010501">
    <property type="protein sequence ID" value="GIY39738.1"/>
    <property type="molecule type" value="Genomic_DNA"/>
</dbReference>
<dbReference type="PANTHER" id="PTHR11254">
    <property type="entry name" value="HECT DOMAIN UBIQUITIN-PROTEIN LIGASE"/>
    <property type="match status" value="1"/>
</dbReference>
<evidence type="ECO:0000256" key="1">
    <source>
        <dbReference type="ARBA" id="ARBA00000885"/>
    </source>
</evidence>
<dbReference type="GO" id="GO:0005829">
    <property type="term" value="C:cytosol"/>
    <property type="evidence" value="ECO:0007669"/>
    <property type="project" value="TreeGrafter"/>
</dbReference>
<dbReference type="InterPro" id="IPR000569">
    <property type="entry name" value="HECT_dom"/>
</dbReference>
<keyword evidence="4" id="KW-0808">Transferase</keyword>
<gene>
    <name evidence="8" type="primary">AREL1</name>
    <name evidence="8" type="ORF">CEXT_169371</name>
</gene>
<feature type="active site" description="Glycyl thioester intermediate" evidence="6">
    <location>
        <position position="218"/>
    </location>
</feature>
<dbReference type="AlphaFoldDB" id="A0AAV4T748"/>
<dbReference type="EC" id="2.3.2.26" evidence="3"/>
<dbReference type="FunFam" id="3.30.2160.10:FF:000008">
    <property type="entry name" value="Apoptosis-resistant E3 ubiquitin protein ligase 1"/>
    <property type="match status" value="1"/>
</dbReference>
<comment type="catalytic activity">
    <reaction evidence="1">
        <text>S-ubiquitinyl-[E2 ubiquitin-conjugating enzyme]-L-cysteine + [acceptor protein]-L-lysine = [E2 ubiquitin-conjugating enzyme]-L-cysteine + N(6)-ubiquitinyl-[acceptor protein]-L-lysine.</text>
        <dbReference type="EC" id="2.3.2.26"/>
    </reaction>
</comment>
<accession>A0AAV4T748</accession>
<dbReference type="GO" id="GO:0006511">
    <property type="term" value="P:ubiquitin-dependent protein catabolic process"/>
    <property type="evidence" value="ECO:0007669"/>
    <property type="project" value="TreeGrafter"/>
</dbReference>
<proteinExistence type="predicted"/>
<dbReference type="Gene3D" id="3.30.2410.10">
    <property type="entry name" value="Hect, E3 ligase catalytic domain"/>
    <property type="match status" value="1"/>
</dbReference>
<evidence type="ECO:0000256" key="5">
    <source>
        <dbReference type="ARBA" id="ARBA00022786"/>
    </source>
</evidence>
<evidence type="ECO:0000256" key="3">
    <source>
        <dbReference type="ARBA" id="ARBA00012485"/>
    </source>
</evidence>
<dbReference type="GO" id="GO:0009966">
    <property type="term" value="P:regulation of signal transduction"/>
    <property type="evidence" value="ECO:0007669"/>
    <property type="project" value="UniProtKB-ARBA"/>
</dbReference>
<dbReference type="SUPFAM" id="SSF56204">
    <property type="entry name" value="Hect, E3 ligase catalytic domain"/>
    <property type="match status" value="1"/>
</dbReference>